<dbReference type="Pfam" id="PF13098">
    <property type="entry name" value="Thioredoxin_2"/>
    <property type="match status" value="1"/>
</dbReference>
<evidence type="ECO:0000313" key="2">
    <source>
        <dbReference type="EMBL" id="EQD38845.1"/>
    </source>
</evidence>
<dbReference type="InterPro" id="IPR036249">
    <property type="entry name" value="Thioredoxin-like_sf"/>
</dbReference>
<feature type="domain" description="Thioredoxin-like fold" evidence="1">
    <location>
        <begin position="53"/>
        <end position="179"/>
    </location>
</feature>
<sequence length="203" mass="21473">MRNPIKFGIAWTAAALLSVALPLAARGQTATARAQMRALQQTHWIPEGSAHPRHVIYVFMDANCPYCHALWIALRPYYRSGLQVREVLVGVISASSPGKAAAIFDAADPSAALRMNEVRWGRGVDPGGGIAPVAHPSAQDMRELAHNEALMQAFGFEGTPGLVLADAQGKVYTVGGLPPKGDLGVIVATASAAREGAQPTEER</sequence>
<dbReference type="Gene3D" id="3.40.30.10">
    <property type="entry name" value="Glutaredoxin"/>
    <property type="match status" value="1"/>
</dbReference>
<dbReference type="InterPro" id="IPR012336">
    <property type="entry name" value="Thioredoxin-like_fold"/>
</dbReference>
<protein>
    <submittedName>
        <fullName evidence="2">Thiol:disulfide interchange protein</fullName>
    </submittedName>
</protein>
<dbReference type="InterPro" id="IPR051470">
    <property type="entry name" value="Thiol:disulfide_interchange"/>
</dbReference>
<dbReference type="PANTHER" id="PTHR35272">
    <property type="entry name" value="THIOL:DISULFIDE INTERCHANGE PROTEIN DSBC-RELATED"/>
    <property type="match status" value="1"/>
</dbReference>
<gene>
    <name evidence="2" type="ORF">B2A_11319</name>
</gene>
<reference evidence="2" key="2">
    <citation type="journal article" date="2014" name="ISME J.">
        <title>Microbial stratification in low pH oxic and suboxic macroscopic growths along an acid mine drainage.</title>
        <authorList>
            <person name="Mendez-Garcia C."/>
            <person name="Mesa V."/>
            <person name="Sprenger R.R."/>
            <person name="Richter M."/>
            <person name="Diez M.S."/>
            <person name="Solano J."/>
            <person name="Bargiela R."/>
            <person name="Golyshina O.V."/>
            <person name="Manteca A."/>
            <person name="Ramos J.L."/>
            <person name="Gallego J.R."/>
            <person name="Llorente I."/>
            <person name="Martins Dos Santos V.A."/>
            <person name="Jensen O.N."/>
            <person name="Pelaez A.I."/>
            <person name="Sanchez J."/>
            <person name="Ferrer M."/>
        </authorList>
    </citation>
    <scope>NUCLEOTIDE SEQUENCE</scope>
</reference>
<reference evidence="2" key="1">
    <citation type="submission" date="2013-08" db="EMBL/GenBank/DDBJ databases">
        <authorList>
            <person name="Mendez C."/>
            <person name="Richter M."/>
            <person name="Ferrer M."/>
            <person name="Sanchez J."/>
        </authorList>
    </citation>
    <scope>NUCLEOTIDE SEQUENCE</scope>
</reference>
<dbReference type="CDD" id="cd03020">
    <property type="entry name" value="DsbA_DsbC_DsbG"/>
    <property type="match status" value="1"/>
</dbReference>
<dbReference type="AlphaFoldDB" id="T1AAJ6"/>
<name>T1AAJ6_9ZZZZ</name>
<dbReference type="InterPro" id="IPR033954">
    <property type="entry name" value="DiS-bond_Isoase_DsbC/G"/>
</dbReference>
<comment type="caution">
    <text evidence="2">The sequence shown here is derived from an EMBL/GenBank/DDBJ whole genome shotgun (WGS) entry which is preliminary data.</text>
</comment>
<dbReference type="EMBL" id="AUZZ01008164">
    <property type="protein sequence ID" value="EQD38845.1"/>
    <property type="molecule type" value="Genomic_DNA"/>
</dbReference>
<dbReference type="NCBIfam" id="NF008657">
    <property type="entry name" value="PRK11657.1"/>
    <property type="match status" value="1"/>
</dbReference>
<proteinExistence type="predicted"/>
<organism evidence="2">
    <name type="scientific">mine drainage metagenome</name>
    <dbReference type="NCBI Taxonomy" id="410659"/>
    <lineage>
        <taxon>unclassified sequences</taxon>
        <taxon>metagenomes</taxon>
        <taxon>ecological metagenomes</taxon>
    </lineage>
</organism>
<accession>T1AAJ6</accession>
<dbReference type="PANTHER" id="PTHR35272:SF4">
    <property type="entry name" value="THIOL:DISULFIDE INTERCHANGE PROTEIN DSBG"/>
    <property type="match status" value="1"/>
</dbReference>
<dbReference type="SUPFAM" id="SSF52833">
    <property type="entry name" value="Thioredoxin-like"/>
    <property type="match status" value="1"/>
</dbReference>
<evidence type="ECO:0000259" key="1">
    <source>
        <dbReference type="Pfam" id="PF13098"/>
    </source>
</evidence>